<organism evidence="2 3">
    <name type="scientific">Caerostris extrusa</name>
    <name type="common">Bark spider</name>
    <name type="synonym">Caerostris bankana</name>
    <dbReference type="NCBI Taxonomy" id="172846"/>
    <lineage>
        <taxon>Eukaryota</taxon>
        <taxon>Metazoa</taxon>
        <taxon>Ecdysozoa</taxon>
        <taxon>Arthropoda</taxon>
        <taxon>Chelicerata</taxon>
        <taxon>Arachnida</taxon>
        <taxon>Araneae</taxon>
        <taxon>Araneomorphae</taxon>
        <taxon>Entelegynae</taxon>
        <taxon>Araneoidea</taxon>
        <taxon>Araneidae</taxon>
        <taxon>Caerostris</taxon>
    </lineage>
</organism>
<accession>A0AAV4XQ96</accession>
<gene>
    <name evidence="2" type="ORF">CEXT_724951</name>
</gene>
<evidence type="ECO:0000256" key="1">
    <source>
        <dbReference type="SAM" id="MobiDB-lite"/>
    </source>
</evidence>
<reference evidence="2 3" key="1">
    <citation type="submission" date="2021-06" db="EMBL/GenBank/DDBJ databases">
        <title>Caerostris extrusa draft genome.</title>
        <authorList>
            <person name="Kono N."/>
            <person name="Arakawa K."/>
        </authorList>
    </citation>
    <scope>NUCLEOTIDE SEQUENCE [LARGE SCALE GENOMIC DNA]</scope>
</reference>
<comment type="caution">
    <text evidence="2">The sequence shown here is derived from an EMBL/GenBank/DDBJ whole genome shotgun (WGS) entry which is preliminary data.</text>
</comment>
<protein>
    <submittedName>
        <fullName evidence="2">Uncharacterized protein</fullName>
    </submittedName>
</protein>
<proteinExistence type="predicted"/>
<sequence>MTRSAKVRTAASPWKVPRSSNFPVTPYPPSEEGSSLRVFKRNKLEMLQWLASVKFRLGDSRGPMKINTTNPQVRNSSRRNDGRKVLKAIASYIYIPQRPGEQRAVNLIQNAKVHPSMG</sequence>
<feature type="region of interest" description="Disordered" evidence="1">
    <location>
        <begin position="60"/>
        <end position="81"/>
    </location>
</feature>
<feature type="compositionally biased region" description="Polar residues" evidence="1">
    <location>
        <begin position="66"/>
        <end position="75"/>
    </location>
</feature>
<dbReference type="EMBL" id="BPLR01000668">
    <property type="protein sequence ID" value="GIY96518.1"/>
    <property type="molecule type" value="Genomic_DNA"/>
</dbReference>
<name>A0AAV4XQ96_CAEEX</name>
<keyword evidence="3" id="KW-1185">Reference proteome</keyword>
<feature type="region of interest" description="Disordered" evidence="1">
    <location>
        <begin position="1"/>
        <end position="34"/>
    </location>
</feature>
<dbReference type="Proteomes" id="UP001054945">
    <property type="component" value="Unassembled WGS sequence"/>
</dbReference>
<evidence type="ECO:0000313" key="2">
    <source>
        <dbReference type="EMBL" id="GIY96518.1"/>
    </source>
</evidence>
<evidence type="ECO:0000313" key="3">
    <source>
        <dbReference type="Proteomes" id="UP001054945"/>
    </source>
</evidence>
<dbReference type="AlphaFoldDB" id="A0AAV4XQ96"/>